<evidence type="ECO:0000256" key="1">
    <source>
        <dbReference type="SAM" id="MobiDB-lite"/>
    </source>
</evidence>
<accession>A0ABW8HLN9</accession>
<sequence>MVGASHSIPVASASPAPPVPAAAPAPPVVPAPRRPDARRGPVRERTRWWYENALGWPTAPGEPVRLRTGVRFDVLDVPAAAGYATLERLGRAGAFGAAGAPGVPGALGAAGTPGAPGAAGTCSPVPGFPVAVREERMLLLVAAGGAEELPGLLEWLDWGSLALDLTAVGAGGLVVAPLAPASGPNGVAPSGVAPGGDTPDGPAGCGPDGLPPRPPGRDGLRGAAVWLRPPEPGREVEPSLPALSALGRAGAALDLARLVRTLATQCHRVRLTAGAPPRARPVARVG</sequence>
<dbReference type="InterPro" id="IPR047919">
    <property type="entry name" value="SCO3374-like"/>
</dbReference>
<comment type="caution">
    <text evidence="2">The sequence shown here is derived from an EMBL/GenBank/DDBJ whole genome shotgun (WGS) entry which is preliminary data.</text>
</comment>
<proteinExistence type="predicted"/>
<evidence type="ECO:0000313" key="2">
    <source>
        <dbReference type="EMBL" id="MFJ6041467.1"/>
    </source>
</evidence>
<dbReference type="Proteomes" id="UP001617907">
    <property type="component" value="Unassembled WGS sequence"/>
</dbReference>
<name>A0ABW8HLN9_9ACTN</name>
<feature type="region of interest" description="Disordered" evidence="1">
    <location>
        <begin position="1"/>
        <end position="41"/>
    </location>
</feature>
<feature type="region of interest" description="Disordered" evidence="1">
    <location>
        <begin position="186"/>
        <end position="222"/>
    </location>
</feature>
<protein>
    <submittedName>
        <fullName evidence="2">SCO3374 family protein</fullName>
    </submittedName>
</protein>
<feature type="compositionally biased region" description="Pro residues" evidence="1">
    <location>
        <begin position="15"/>
        <end position="32"/>
    </location>
</feature>
<evidence type="ECO:0000313" key="3">
    <source>
        <dbReference type="Proteomes" id="UP001617907"/>
    </source>
</evidence>
<reference evidence="2 3" key="1">
    <citation type="submission" date="2024-10" db="EMBL/GenBank/DDBJ databases">
        <title>The Natural Products Discovery Center: Release of the First 8490 Sequenced Strains for Exploring Actinobacteria Biosynthetic Diversity.</title>
        <authorList>
            <person name="Kalkreuter E."/>
            <person name="Kautsar S.A."/>
            <person name="Yang D."/>
            <person name="Bader C.D."/>
            <person name="Teijaro C.N."/>
            <person name="Fluegel L."/>
            <person name="Davis C.M."/>
            <person name="Simpson J.R."/>
            <person name="Lauterbach L."/>
            <person name="Steele A.D."/>
            <person name="Gui C."/>
            <person name="Meng S."/>
            <person name="Li G."/>
            <person name="Viehrig K."/>
            <person name="Ye F."/>
            <person name="Su P."/>
            <person name="Kiefer A.F."/>
            <person name="Nichols A."/>
            <person name="Cepeda A.J."/>
            <person name="Yan W."/>
            <person name="Fan B."/>
            <person name="Jiang Y."/>
            <person name="Adhikari A."/>
            <person name="Zheng C.-J."/>
            <person name="Schuster L."/>
            <person name="Cowan T.M."/>
            <person name="Smanski M.J."/>
            <person name="Chevrette M.G."/>
            <person name="De Carvalho L.P.S."/>
            <person name="Shen B."/>
        </authorList>
    </citation>
    <scope>NUCLEOTIDE SEQUENCE [LARGE SCALE GENOMIC DNA]</scope>
    <source>
        <strain evidence="2 3">NPDC093086</strain>
    </source>
</reference>
<keyword evidence="3" id="KW-1185">Reference proteome</keyword>
<dbReference type="RefSeq" id="WP_350890730.1">
    <property type="nucleotide sequence ID" value="NZ_JBEOTR010000011.1"/>
</dbReference>
<dbReference type="EMBL" id="JBIVPC010000029">
    <property type="protein sequence ID" value="MFJ6041467.1"/>
    <property type="molecule type" value="Genomic_DNA"/>
</dbReference>
<dbReference type="NCBIfam" id="NF040464">
    <property type="entry name" value="SCO3374_fam"/>
    <property type="match status" value="1"/>
</dbReference>
<gene>
    <name evidence="2" type="ORF">ACIQFM_35110</name>
</gene>
<organism evidence="2 3">
    <name type="scientific">Streptomyces ardesiacus</name>
    <dbReference type="NCBI Taxonomy" id="285564"/>
    <lineage>
        <taxon>Bacteria</taxon>
        <taxon>Bacillati</taxon>
        <taxon>Actinomycetota</taxon>
        <taxon>Actinomycetes</taxon>
        <taxon>Kitasatosporales</taxon>
        <taxon>Streptomycetaceae</taxon>
        <taxon>Streptomyces</taxon>
    </lineage>
</organism>